<evidence type="ECO:0000256" key="9">
    <source>
        <dbReference type="RuleBase" id="RU003979"/>
    </source>
</evidence>
<keyword evidence="5 7" id="KW-0689">Ribosomal protein</keyword>
<accession>A0A5C0UIX0</accession>
<dbReference type="GO" id="GO:0006412">
    <property type="term" value="P:translation"/>
    <property type="evidence" value="ECO:0007669"/>
    <property type="project" value="UniProtKB-UniRule"/>
</dbReference>
<dbReference type="PANTHER" id="PTHR11661">
    <property type="entry name" value="60S RIBOSOMAL PROTEIN L12"/>
    <property type="match status" value="1"/>
</dbReference>
<dbReference type="GO" id="GO:0022625">
    <property type="term" value="C:cytosolic large ribosomal subunit"/>
    <property type="evidence" value="ECO:0007669"/>
    <property type="project" value="TreeGrafter"/>
</dbReference>
<comment type="function">
    <text evidence="7 9">Forms part of the ribosomal stalk which helps the ribosome interact with GTP-bound translation factors.</text>
</comment>
<dbReference type="SUPFAM" id="SSF54747">
    <property type="entry name" value="Ribosomal L11/L12e N-terminal domain"/>
    <property type="match status" value="1"/>
</dbReference>
<dbReference type="InterPro" id="IPR036796">
    <property type="entry name" value="Ribosomal_uL11_N_sf"/>
</dbReference>
<dbReference type="Pfam" id="PF00298">
    <property type="entry name" value="Ribosomal_L11"/>
    <property type="match status" value="1"/>
</dbReference>
<dbReference type="KEGG" id="snay:FZC37_02255"/>
<dbReference type="InterPro" id="IPR020784">
    <property type="entry name" value="Ribosomal_uL11_N"/>
</dbReference>
<dbReference type="RefSeq" id="WP_148952100.1">
    <property type="nucleotide sequence ID" value="NZ_CP043312.1"/>
</dbReference>
<proteinExistence type="inferred from homology"/>
<comment type="PTM">
    <text evidence="7 9">One or more lysine residues are methylated.</text>
</comment>
<evidence type="ECO:0000256" key="3">
    <source>
        <dbReference type="ARBA" id="ARBA00022730"/>
    </source>
</evidence>
<evidence type="ECO:0000256" key="8">
    <source>
        <dbReference type="RuleBase" id="RU003978"/>
    </source>
</evidence>
<dbReference type="SUPFAM" id="SSF46906">
    <property type="entry name" value="Ribosomal protein L11, C-terminal domain"/>
    <property type="match status" value="1"/>
</dbReference>
<dbReference type="EMBL" id="CP043312">
    <property type="protein sequence ID" value="QEK39739.1"/>
    <property type="molecule type" value="Genomic_DNA"/>
</dbReference>
<comment type="subunit">
    <text evidence="7">Part of the ribosomal stalk of the 50S ribosomal subunit. Interacts with L10 and the large rRNA to form the base of the stalk. L10 forms an elongated spine to which L12 dimers bind in a sequential fashion forming a multimeric L10(L12)X complex.</text>
</comment>
<evidence type="ECO:0000259" key="10">
    <source>
        <dbReference type="Pfam" id="PF00298"/>
    </source>
</evidence>
<dbReference type="Gene3D" id="3.30.1550.10">
    <property type="entry name" value="Ribosomal protein L11/L12, N-terminal domain"/>
    <property type="match status" value="1"/>
</dbReference>
<dbReference type="PANTHER" id="PTHR11661:SF1">
    <property type="entry name" value="LARGE RIBOSOMAL SUBUNIT PROTEIN UL11M"/>
    <property type="match status" value="1"/>
</dbReference>
<keyword evidence="4 7" id="KW-0694">RNA-binding</keyword>
<sequence length="146" mass="15677">MSKKATRAVSAYIKLTIKAKSASPAPPVGPALGQHGLNIMEFCKGFNDKTKDMSADMPVPVIIEVYKDRTFSFLIKTPPVSYLLMNAAGISKGSAEVGRKDPVGCVSRDQCVEIAKQKMEDLNAHDIDQAVKIVEGSARSIGIVVK</sequence>
<dbReference type="Gene3D" id="1.10.10.250">
    <property type="entry name" value="Ribosomal protein L11, C-terminal domain"/>
    <property type="match status" value="1"/>
</dbReference>
<evidence type="ECO:0000256" key="5">
    <source>
        <dbReference type="ARBA" id="ARBA00022980"/>
    </source>
</evidence>
<gene>
    <name evidence="7 12" type="primary">rplK</name>
    <name evidence="12" type="ORF">FZC37_02255</name>
</gene>
<keyword evidence="6 7" id="KW-0687">Ribonucleoprotein</keyword>
<dbReference type="HAMAP" id="MF_00736">
    <property type="entry name" value="Ribosomal_uL11"/>
    <property type="match status" value="1"/>
</dbReference>
<evidence type="ECO:0000259" key="11">
    <source>
        <dbReference type="Pfam" id="PF03946"/>
    </source>
</evidence>
<organism evidence="12 13">
    <name type="scientific">Candidatus Sneabacter namystus</name>
    <dbReference type="NCBI Taxonomy" id="2601646"/>
    <lineage>
        <taxon>Bacteria</taxon>
        <taxon>Pseudomonadati</taxon>
        <taxon>Pseudomonadota</taxon>
        <taxon>Alphaproteobacteria</taxon>
        <taxon>Rickettsiales</taxon>
        <taxon>Rickettsiaceae</taxon>
        <taxon>Rickettsieae</taxon>
        <taxon>Candidatus Sneabacter</taxon>
    </lineage>
</organism>
<reference evidence="12 13" key="1">
    <citation type="submission" date="2019-08" db="EMBL/GenBank/DDBJ databases">
        <title>Highly reduced genomes of protist endosymbionts show evolutionary convergence.</title>
        <authorList>
            <person name="George E."/>
            <person name="Husnik F."/>
            <person name="Tashyreva D."/>
            <person name="Prokopchuk G."/>
            <person name="Horak A."/>
            <person name="Kwong W.K."/>
            <person name="Lukes J."/>
            <person name="Keeling P.J."/>
        </authorList>
    </citation>
    <scope>NUCLEOTIDE SEQUENCE [LARGE SCALE GENOMIC DNA]</scope>
    <source>
        <strain evidence="12">1621</strain>
    </source>
</reference>
<dbReference type="InterPro" id="IPR020783">
    <property type="entry name" value="Ribosomal_uL11_C"/>
</dbReference>
<evidence type="ECO:0000313" key="12">
    <source>
        <dbReference type="EMBL" id="QEK39739.1"/>
    </source>
</evidence>
<feature type="domain" description="Large ribosomal subunit protein uL11 N-terminal" evidence="11">
    <location>
        <begin position="13"/>
        <end position="71"/>
    </location>
</feature>
<dbReference type="GO" id="GO:0003735">
    <property type="term" value="F:structural constituent of ribosome"/>
    <property type="evidence" value="ECO:0007669"/>
    <property type="project" value="InterPro"/>
</dbReference>
<evidence type="ECO:0000256" key="4">
    <source>
        <dbReference type="ARBA" id="ARBA00022884"/>
    </source>
</evidence>
<dbReference type="AlphaFoldDB" id="A0A5C0UIX0"/>
<evidence type="ECO:0000256" key="7">
    <source>
        <dbReference type="HAMAP-Rule" id="MF_00736"/>
    </source>
</evidence>
<keyword evidence="3 7" id="KW-0699">rRNA-binding</keyword>
<dbReference type="NCBIfam" id="TIGR01632">
    <property type="entry name" value="L11_bact"/>
    <property type="match status" value="1"/>
</dbReference>
<evidence type="ECO:0000313" key="13">
    <source>
        <dbReference type="Proteomes" id="UP000323844"/>
    </source>
</evidence>
<evidence type="ECO:0000256" key="6">
    <source>
        <dbReference type="ARBA" id="ARBA00023274"/>
    </source>
</evidence>
<dbReference type="OrthoDB" id="9802408at2"/>
<dbReference type="CDD" id="cd00349">
    <property type="entry name" value="Ribosomal_L11"/>
    <property type="match status" value="1"/>
</dbReference>
<feature type="domain" description="Large ribosomal subunit protein uL11 C-terminal" evidence="10">
    <location>
        <begin position="76"/>
        <end position="145"/>
    </location>
</feature>
<evidence type="ECO:0000256" key="2">
    <source>
        <dbReference type="ARBA" id="ARBA00022481"/>
    </source>
</evidence>
<keyword evidence="2 7" id="KW-0488">Methylation</keyword>
<dbReference type="Proteomes" id="UP000323844">
    <property type="component" value="Chromosome"/>
</dbReference>
<dbReference type="FunFam" id="3.30.1550.10:FF:000005">
    <property type="entry name" value="50S ribosomal protein L11"/>
    <property type="match status" value="1"/>
</dbReference>
<dbReference type="Pfam" id="PF03946">
    <property type="entry name" value="Ribosomal_L11_N"/>
    <property type="match status" value="1"/>
</dbReference>
<dbReference type="InterPro" id="IPR036769">
    <property type="entry name" value="Ribosomal_uL11_C_sf"/>
</dbReference>
<dbReference type="GO" id="GO:0070180">
    <property type="term" value="F:large ribosomal subunit rRNA binding"/>
    <property type="evidence" value="ECO:0007669"/>
    <property type="project" value="UniProtKB-UniRule"/>
</dbReference>
<dbReference type="InterPro" id="IPR000911">
    <property type="entry name" value="Ribosomal_uL11"/>
</dbReference>
<name>A0A5C0UIX0_9RICK</name>
<dbReference type="SMART" id="SM00649">
    <property type="entry name" value="RL11"/>
    <property type="match status" value="1"/>
</dbReference>
<keyword evidence="13" id="KW-1185">Reference proteome</keyword>
<comment type="similarity">
    <text evidence="1 7 8">Belongs to the universal ribosomal protein uL11 family.</text>
</comment>
<evidence type="ECO:0000256" key="1">
    <source>
        <dbReference type="ARBA" id="ARBA00010537"/>
    </source>
</evidence>
<dbReference type="InterPro" id="IPR006519">
    <property type="entry name" value="Ribosomal_uL11_bac-typ"/>
</dbReference>
<protein>
    <recommendedName>
        <fullName evidence="7">Large ribosomal subunit protein uL11</fullName>
    </recommendedName>
</protein>